<keyword evidence="1" id="KW-0479">Metal-binding</keyword>
<dbReference type="InterPro" id="IPR001878">
    <property type="entry name" value="Znf_CCHC"/>
</dbReference>
<dbReference type="AlphaFoldDB" id="A0A922MHW9"/>
<reference evidence="4" key="1">
    <citation type="journal article" date="2021" name="G3 (Bethesda)">
        <title>Genome and transcriptome analysis of the beet armyworm Spodoptera exigua reveals targets for pest control. .</title>
        <authorList>
            <person name="Simon S."/>
            <person name="Breeschoten T."/>
            <person name="Jansen H.J."/>
            <person name="Dirks R.P."/>
            <person name="Schranz M.E."/>
            <person name="Ros V.I.D."/>
        </authorList>
    </citation>
    <scope>NUCLEOTIDE SEQUENCE</scope>
    <source>
        <strain evidence="4">TB_SE_WUR_2020</strain>
    </source>
</reference>
<dbReference type="SUPFAM" id="SSF57756">
    <property type="entry name" value="Retrovirus zinc finger-like domains"/>
    <property type="match status" value="1"/>
</dbReference>
<evidence type="ECO:0000256" key="1">
    <source>
        <dbReference type="PROSITE-ProRule" id="PRU00047"/>
    </source>
</evidence>
<sequence>MRQDNFRNPRSETSESTRTSEKRPAAAVTCYTCKKVGHTSNRCPDKNVEAAVKEVNTCGHKASRGSLETSTGETVPFLFDSGSSCSLVKYSMVPKLAGTLKNCFVNLTGIGKKELLCTSQILSAVKVLDLNLNLLFHIVPDDCLTEPIIIEEHSHLDDRDGDMNYTDSQSLGSDTLTAGTETVSLGSNTLTAGSDTLSVHSDQWADFSEHEQDAS</sequence>
<feature type="domain" description="CCHC-type" evidence="3">
    <location>
        <begin position="30"/>
        <end position="45"/>
    </location>
</feature>
<dbReference type="GO" id="GO:0008270">
    <property type="term" value="F:zinc ion binding"/>
    <property type="evidence" value="ECO:0007669"/>
    <property type="project" value="UniProtKB-KW"/>
</dbReference>
<comment type="caution">
    <text evidence="4">The sequence shown here is derived from an EMBL/GenBank/DDBJ whole genome shotgun (WGS) entry which is preliminary data.</text>
</comment>
<dbReference type="InterPro" id="IPR036875">
    <property type="entry name" value="Znf_CCHC_sf"/>
</dbReference>
<proteinExistence type="predicted"/>
<dbReference type="Pfam" id="PF00098">
    <property type="entry name" value="zf-CCHC"/>
    <property type="match status" value="1"/>
</dbReference>
<evidence type="ECO:0000313" key="5">
    <source>
        <dbReference type="Proteomes" id="UP000814243"/>
    </source>
</evidence>
<dbReference type="PROSITE" id="PS00141">
    <property type="entry name" value="ASP_PROTEASE"/>
    <property type="match status" value="1"/>
</dbReference>
<dbReference type="GO" id="GO:0006508">
    <property type="term" value="P:proteolysis"/>
    <property type="evidence" value="ECO:0007669"/>
    <property type="project" value="InterPro"/>
</dbReference>
<evidence type="ECO:0000313" key="4">
    <source>
        <dbReference type="EMBL" id="KAH9636367.1"/>
    </source>
</evidence>
<keyword evidence="1" id="KW-0862">Zinc</keyword>
<evidence type="ECO:0000256" key="2">
    <source>
        <dbReference type="SAM" id="MobiDB-lite"/>
    </source>
</evidence>
<dbReference type="Gene3D" id="4.10.60.10">
    <property type="entry name" value="Zinc finger, CCHC-type"/>
    <property type="match status" value="1"/>
</dbReference>
<evidence type="ECO:0000259" key="3">
    <source>
        <dbReference type="PROSITE" id="PS50158"/>
    </source>
</evidence>
<accession>A0A922MHW9</accession>
<feature type="region of interest" description="Disordered" evidence="2">
    <location>
        <begin position="1"/>
        <end position="21"/>
    </location>
</feature>
<keyword evidence="1" id="KW-0863">Zinc-finger</keyword>
<dbReference type="EMBL" id="JACEFF010000503">
    <property type="protein sequence ID" value="KAH9636367.1"/>
    <property type="molecule type" value="Genomic_DNA"/>
</dbReference>
<dbReference type="GO" id="GO:0003676">
    <property type="term" value="F:nucleic acid binding"/>
    <property type="evidence" value="ECO:0007669"/>
    <property type="project" value="InterPro"/>
</dbReference>
<dbReference type="GO" id="GO:0004190">
    <property type="term" value="F:aspartic-type endopeptidase activity"/>
    <property type="evidence" value="ECO:0007669"/>
    <property type="project" value="InterPro"/>
</dbReference>
<dbReference type="Proteomes" id="UP000814243">
    <property type="component" value="Unassembled WGS sequence"/>
</dbReference>
<name>A0A922MHW9_SPOEX</name>
<dbReference type="PROSITE" id="PS50158">
    <property type="entry name" value="ZF_CCHC"/>
    <property type="match status" value="1"/>
</dbReference>
<dbReference type="InterPro" id="IPR001969">
    <property type="entry name" value="Aspartic_peptidase_AS"/>
</dbReference>
<organism evidence="4 5">
    <name type="scientific">Spodoptera exigua</name>
    <name type="common">Beet armyworm</name>
    <name type="synonym">Noctua fulgens</name>
    <dbReference type="NCBI Taxonomy" id="7107"/>
    <lineage>
        <taxon>Eukaryota</taxon>
        <taxon>Metazoa</taxon>
        <taxon>Ecdysozoa</taxon>
        <taxon>Arthropoda</taxon>
        <taxon>Hexapoda</taxon>
        <taxon>Insecta</taxon>
        <taxon>Pterygota</taxon>
        <taxon>Neoptera</taxon>
        <taxon>Endopterygota</taxon>
        <taxon>Lepidoptera</taxon>
        <taxon>Glossata</taxon>
        <taxon>Ditrysia</taxon>
        <taxon>Noctuoidea</taxon>
        <taxon>Noctuidae</taxon>
        <taxon>Amphipyrinae</taxon>
        <taxon>Spodoptera</taxon>
    </lineage>
</organism>
<dbReference type="SMART" id="SM00343">
    <property type="entry name" value="ZnF_C2HC"/>
    <property type="match status" value="1"/>
</dbReference>
<gene>
    <name evidence="4" type="ORF">HF086_002601</name>
</gene>
<protein>
    <recommendedName>
        <fullName evidence="3">CCHC-type domain-containing protein</fullName>
    </recommendedName>
</protein>